<evidence type="ECO:0000313" key="4">
    <source>
        <dbReference type="EMBL" id="KKK68262.1"/>
    </source>
</evidence>
<sequence length="269" mass="30238">IEELVDANEKRLYRVAKFIHRARSKYQTIDVVSLVNHGRTLLLDGVPRVFESDEYIYHEALIHPLIALSSTTPRNVLVIGDGDGGGIREILKYADIERLHWVEIDEQVVEVCREHLGCLPRPMYDDPRLTIHIMDGVDYVRRTEEVFDAVYLSGTEIGTVECADRLFLGELYDQVGRILSDSGLVVQSMAPVTPALVEPFAERVSRLSQHFCEVLPYRVGLPAFGIDWGFAVATAQAGGFVAPKVPTVDTQFYDLAAHRAMFCLPKYMS</sequence>
<reference evidence="4" key="1">
    <citation type="journal article" date="2015" name="Nature">
        <title>Complex archaea that bridge the gap between prokaryotes and eukaryotes.</title>
        <authorList>
            <person name="Spang A."/>
            <person name="Saw J.H."/>
            <person name="Jorgensen S.L."/>
            <person name="Zaremba-Niedzwiedzka K."/>
            <person name="Martijn J."/>
            <person name="Lind A.E."/>
            <person name="van Eijk R."/>
            <person name="Schleper C."/>
            <person name="Guy L."/>
            <person name="Ettema T.J."/>
        </authorList>
    </citation>
    <scope>NUCLEOTIDE SEQUENCE</scope>
</reference>
<organism evidence="4">
    <name type="scientific">marine sediment metagenome</name>
    <dbReference type="NCBI Taxonomy" id="412755"/>
    <lineage>
        <taxon>unclassified sequences</taxon>
        <taxon>metagenomes</taxon>
        <taxon>ecological metagenomes</taxon>
    </lineage>
</organism>
<evidence type="ECO:0000256" key="1">
    <source>
        <dbReference type="ARBA" id="ARBA00007867"/>
    </source>
</evidence>
<dbReference type="AlphaFoldDB" id="A0A0F8XGG0"/>
<dbReference type="Pfam" id="PF17284">
    <property type="entry name" value="Spermine_synt_N"/>
    <property type="match status" value="1"/>
</dbReference>
<dbReference type="PANTHER" id="PTHR11558">
    <property type="entry name" value="SPERMIDINE/SPERMINE SYNTHASE"/>
    <property type="match status" value="1"/>
</dbReference>
<dbReference type="Gene3D" id="2.30.140.10">
    <property type="entry name" value="Spermidine synthase, tetramerisation domain"/>
    <property type="match status" value="1"/>
</dbReference>
<protein>
    <recommendedName>
        <fullName evidence="3">PABS domain-containing protein</fullName>
    </recommendedName>
</protein>
<feature type="domain" description="PABS" evidence="3">
    <location>
        <begin position="1"/>
        <end position="235"/>
    </location>
</feature>
<dbReference type="Gene3D" id="3.40.50.150">
    <property type="entry name" value="Vaccinia Virus protein VP39"/>
    <property type="match status" value="1"/>
</dbReference>
<dbReference type="InterPro" id="IPR029063">
    <property type="entry name" value="SAM-dependent_MTases_sf"/>
</dbReference>
<dbReference type="PROSITE" id="PS51006">
    <property type="entry name" value="PABS_2"/>
    <property type="match status" value="1"/>
</dbReference>
<dbReference type="Pfam" id="PF01564">
    <property type="entry name" value="Spermine_synth"/>
    <property type="match status" value="1"/>
</dbReference>
<comment type="caution">
    <text evidence="4">The sequence shown here is derived from an EMBL/GenBank/DDBJ whole genome shotgun (WGS) entry which is preliminary data.</text>
</comment>
<dbReference type="InterPro" id="IPR001045">
    <property type="entry name" value="Spermi_synthase"/>
</dbReference>
<dbReference type="InterPro" id="IPR035246">
    <property type="entry name" value="Spermidine_synt_N"/>
</dbReference>
<comment type="similarity">
    <text evidence="1">Belongs to the spermidine/spermine synthase family.</text>
</comment>
<accession>A0A0F8XGG0</accession>
<name>A0A0F8XGG0_9ZZZZ</name>
<keyword evidence="2" id="KW-0808">Transferase</keyword>
<feature type="non-terminal residue" evidence="4">
    <location>
        <position position="1"/>
    </location>
</feature>
<dbReference type="EMBL" id="LAZR01059219">
    <property type="protein sequence ID" value="KKK68262.1"/>
    <property type="molecule type" value="Genomic_DNA"/>
</dbReference>
<dbReference type="InterPro" id="IPR030374">
    <property type="entry name" value="PABS"/>
</dbReference>
<gene>
    <name evidence="4" type="ORF">LCGC14_2945840</name>
</gene>
<proteinExistence type="inferred from homology"/>
<evidence type="ECO:0000256" key="2">
    <source>
        <dbReference type="ARBA" id="ARBA00022679"/>
    </source>
</evidence>
<dbReference type="InterPro" id="IPR037163">
    <property type="entry name" value="Spermidine_synt_N_sf"/>
</dbReference>
<evidence type="ECO:0000259" key="3">
    <source>
        <dbReference type="PROSITE" id="PS51006"/>
    </source>
</evidence>
<dbReference type="PANTHER" id="PTHR11558:SF11">
    <property type="entry name" value="SPERMIDINE SYNTHASE"/>
    <property type="match status" value="1"/>
</dbReference>
<dbReference type="SUPFAM" id="SSF53335">
    <property type="entry name" value="S-adenosyl-L-methionine-dependent methyltransferases"/>
    <property type="match status" value="1"/>
</dbReference>
<dbReference type="HAMAP" id="MF_00198">
    <property type="entry name" value="Spermidine_synth"/>
    <property type="match status" value="1"/>
</dbReference>
<dbReference type="GO" id="GO:0016740">
    <property type="term" value="F:transferase activity"/>
    <property type="evidence" value="ECO:0007669"/>
    <property type="project" value="UniProtKB-KW"/>
</dbReference>